<name>A0A9W8LF98_9FUNG</name>
<dbReference type="AlphaFoldDB" id="A0A9W8LF98"/>
<comment type="caution">
    <text evidence="15">The sequence shown here is derived from an EMBL/GenBank/DDBJ whole genome shotgun (WGS) entry which is preliminary data.</text>
</comment>
<dbReference type="OrthoDB" id="6509975at2759"/>
<keyword evidence="14" id="KW-0812">Transmembrane</keyword>
<dbReference type="Proteomes" id="UP001140217">
    <property type="component" value="Unassembled WGS sequence"/>
</dbReference>
<feature type="transmembrane region" description="Helical" evidence="14">
    <location>
        <begin position="21"/>
        <end position="39"/>
    </location>
</feature>
<accession>A0A9W8LF98</accession>
<dbReference type="PANTHER" id="PTHR20963">
    <property type="entry name" value="MULTIPLE INOSITOL POLYPHOSPHATE PHOSPHATASE-RELATED"/>
    <property type="match status" value="1"/>
</dbReference>
<reference evidence="15" key="1">
    <citation type="submission" date="2022-07" db="EMBL/GenBank/DDBJ databases">
        <title>Phylogenomic reconstructions and comparative analyses of Kickxellomycotina fungi.</title>
        <authorList>
            <person name="Reynolds N.K."/>
            <person name="Stajich J.E."/>
            <person name="Barry K."/>
            <person name="Grigoriev I.V."/>
            <person name="Crous P."/>
            <person name="Smith M.E."/>
        </authorList>
    </citation>
    <scope>NUCLEOTIDE SEQUENCE</scope>
    <source>
        <strain evidence="15">NBRC 105414</strain>
    </source>
</reference>
<organism evidence="15 16">
    <name type="scientific">Coemansia javaensis</name>
    <dbReference type="NCBI Taxonomy" id="2761396"/>
    <lineage>
        <taxon>Eukaryota</taxon>
        <taxon>Fungi</taxon>
        <taxon>Fungi incertae sedis</taxon>
        <taxon>Zoopagomycota</taxon>
        <taxon>Kickxellomycotina</taxon>
        <taxon>Kickxellomycetes</taxon>
        <taxon>Kickxellales</taxon>
        <taxon>Kickxellaceae</taxon>
        <taxon>Coemansia</taxon>
    </lineage>
</organism>
<dbReference type="InterPro" id="IPR029033">
    <property type="entry name" value="His_PPase_superfam"/>
</dbReference>
<evidence type="ECO:0000313" key="15">
    <source>
        <dbReference type="EMBL" id="KAJ2777451.1"/>
    </source>
</evidence>
<dbReference type="EMBL" id="JANBUL010000291">
    <property type="protein sequence ID" value="KAJ2777451.1"/>
    <property type="molecule type" value="Genomic_DNA"/>
</dbReference>
<dbReference type="Pfam" id="PF00328">
    <property type="entry name" value="His_Phos_2"/>
    <property type="match status" value="1"/>
</dbReference>
<dbReference type="GO" id="GO:0016020">
    <property type="term" value="C:membrane"/>
    <property type="evidence" value="ECO:0007669"/>
    <property type="project" value="UniProtKB-SubCell"/>
</dbReference>
<evidence type="ECO:0000256" key="11">
    <source>
        <dbReference type="ARBA" id="ARBA00043671"/>
    </source>
</evidence>
<proteinExistence type="inferred from homology"/>
<evidence type="ECO:0000256" key="7">
    <source>
        <dbReference type="ARBA" id="ARBA00022801"/>
    </source>
</evidence>
<dbReference type="PROSITE" id="PS00616">
    <property type="entry name" value="HIS_ACID_PHOSPHAT_1"/>
    <property type="match status" value="1"/>
</dbReference>
<comment type="catalytic activity">
    <reaction evidence="12">
        <text>1D-myo-inositol hexakisphosphate + H2O = 1D-myo-inositol 1,2,4,5,6-pentakisphosphate + phosphate</text>
        <dbReference type="Rhea" id="RHEA:16989"/>
        <dbReference type="ChEBI" id="CHEBI:15377"/>
        <dbReference type="ChEBI" id="CHEBI:43474"/>
        <dbReference type="ChEBI" id="CHEBI:57798"/>
        <dbReference type="ChEBI" id="CHEBI:58130"/>
        <dbReference type="EC" id="3.1.3.62"/>
    </reaction>
    <physiologicalReaction direction="left-to-right" evidence="12">
        <dbReference type="Rhea" id="RHEA:16990"/>
    </physiologicalReaction>
</comment>
<evidence type="ECO:0000256" key="1">
    <source>
        <dbReference type="ARBA" id="ARBA00004370"/>
    </source>
</evidence>
<protein>
    <recommendedName>
        <fullName evidence="5">Multiple inositol polyphosphate phosphatase 1</fullName>
        <ecNumber evidence="4">3.1.3.62</ecNumber>
        <ecNumber evidence="3">3.1.3.80</ecNumber>
    </recommendedName>
    <alternativeName>
        <fullName evidence="9">2,3-bisphosphoglycerate 3-phosphatase</fullName>
    </alternativeName>
</protein>
<evidence type="ECO:0000256" key="14">
    <source>
        <dbReference type="SAM" id="Phobius"/>
    </source>
</evidence>
<comment type="catalytic activity">
    <reaction evidence="13">
        <text>(2R)-2,3-bisphosphoglycerate + H2O = (2R)-2-phosphoglycerate + phosphate</text>
        <dbReference type="Rhea" id="RHEA:27381"/>
        <dbReference type="ChEBI" id="CHEBI:15377"/>
        <dbReference type="ChEBI" id="CHEBI:43474"/>
        <dbReference type="ChEBI" id="CHEBI:58248"/>
        <dbReference type="ChEBI" id="CHEBI:58289"/>
        <dbReference type="EC" id="3.1.3.80"/>
    </reaction>
    <physiologicalReaction direction="left-to-right" evidence="13">
        <dbReference type="Rhea" id="RHEA:27382"/>
    </physiologicalReaction>
</comment>
<dbReference type="GO" id="GO:0003993">
    <property type="term" value="F:acid phosphatase activity"/>
    <property type="evidence" value="ECO:0007669"/>
    <property type="project" value="TreeGrafter"/>
</dbReference>
<evidence type="ECO:0000256" key="9">
    <source>
        <dbReference type="ARBA" id="ARBA00031642"/>
    </source>
</evidence>
<evidence type="ECO:0000256" key="8">
    <source>
        <dbReference type="ARBA" id="ARBA00023136"/>
    </source>
</evidence>
<dbReference type="InterPro" id="IPR033379">
    <property type="entry name" value="Acid_Pase_AS"/>
</dbReference>
<comment type="similarity">
    <text evidence="2">Belongs to the histidine acid phosphatase family. MINPP1 subfamily.</text>
</comment>
<evidence type="ECO:0000256" key="10">
    <source>
        <dbReference type="ARBA" id="ARBA00043668"/>
    </source>
</evidence>
<dbReference type="SUPFAM" id="SSF53254">
    <property type="entry name" value="Phosphoglycerate mutase-like"/>
    <property type="match status" value="1"/>
</dbReference>
<dbReference type="EC" id="3.1.3.80" evidence="3"/>
<dbReference type="Gene3D" id="3.40.50.1240">
    <property type="entry name" value="Phosphoglycerate mutase-like"/>
    <property type="match status" value="1"/>
</dbReference>
<comment type="catalytic activity">
    <reaction evidence="11">
        <text>1D-myo-inositol 1,2,4,5,6-pentakisphosphate + H2O = 1D-myo-inositol 1,2,5,6-tetrakisphosphate + phosphate</text>
        <dbReference type="Rhea" id="RHEA:77115"/>
        <dbReference type="ChEBI" id="CHEBI:15377"/>
        <dbReference type="ChEBI" id="CHEBI:43474"/>
        <dbReference type="ChEBI" id="CHEBI:57798"/>
        <dbReference type="ChEBI" id="CHEBI:195535"/>
        <dbReference type="EC" id="3.1.3.62"/>
    </reaction>
    <physiologicalReaction direction="left-to-right" evidence="11">
        <dbReference type="Rhea" id="RHEA:77116"/>
    </physiologicalReaction>
</comment>
<comment type="subcellular location">
    <subcellularLocation>
        <location evidence="1">Membrane</location>
    </subcellularLocation>
</comment>
<dbReference type="PANTHER" id="PTHR20963:SF8">
    <property type="entry name" value="MULTIPLE INOSITOL POLYPHOSPHATE PHOSPHATASE 1"/>
    <property type="match status" value="1"/>
</dbReference>
<evidence type="ECO:0000256" key="13">
    <source>
        <dbReference type="ARBA" id="ARBA00043832"/>
    </source>
</evidence>
<keyword evidence="16" id="KW-1185">Reference proteome</keyword>
<evidence type="ECO:0000313" key="16">
    <source>
        <dbReference type="Proteomes" id="UP001140217"/>
    </source>
</evidence>
<dbReference type="CDD" id="cd07061">
    <property type="entry name" value="HP_HAP_like"/>
    <property type="match status" value="1"/>
</dbReference>
<evidence type="ECO:0000256" key="4">
    <source>
        <dbReference type="ARBA" id="ARBA00013040"/>
    </source>
</evidence>
<comment type="catalytic activity">
    <reaction evidence="10">
        <text>1D-myo-inositol 1,2,5,6-tetrakisphosphate + H2O = 1D-myo-inositol 1,2,6-trisphosphate + phosphate</text>
        <dbReference type="Rhea" id="RHEA:77119"/>
        <dbReference type="ChEBI" id="CHEBI:15377"/>
        <dbReference type="ChEBI" id="CHEBI:43474"/>
        <dbReference type="ChEBI" id="CHEBI:195535"/>
        <dbReference type="ChEBI" id="CHEBI:195537"/>
        <dbReference type="EC" id="3.1.3.62"/>
    </reaction>
    <physiologicalReaction direction="left-to-right" evidence="10">
        <dbReference type="Rhea" id="RHEA:77120"/>
    </physiologicalReaction>
</comment>
<evidence type="ECO:0000256" key="3">
    <source>
        <dbReference type="ARBA" id="ARBA00012976"/>
    </source>
</evidence>
<evidence type="ECO:0000256" key="12">
    <source>
        <dbReference type="ARBA" id="ARBA00043691"/>
    </source>
</evidence>
<sequence>MPSTLEDLLTGARQTARRRRVLACMAGCALLLCALYVYLVRGGHHAHALALSTKAPYPRPDPAQGRLDRADMELVQVQFIMRHGARYPSESGMDAIGELYDLLRDRVPADWMDADLVAAEKTELLADRGRLETVELARRLAARYPEVLGADRAGLLQFISSEFQRTVATAEAFRGAVSTGALQPVVVVPAKDDAVLAMKFICPRWVALKPQAREQTQAEHAVFDAAYGQELRAAVARRLRVGADRLTVDTVRTIHELCGYEMSLYGRGDRWCTLLDERTAALAELRNDIEYTRVYGPYGDDINRHIACALVTDVARDVDAALSAPAGRAASVFRFGHSETIMFASALLRADRALGAAQPPVAGNMSYADSLRRGFRSTAISPFSANWGLEVYKDRRHARPFFRLLLNERPVRLPACPDALCPLSVLRSIISADVGCNYTQMCRSDT</sequence>
<evidence type="ECO:0000256" key="5">
    <source>
        <dbReference type="ARBA" id="ARBA00018097"/>
    </source>
</evidence>
<gene>
    <name evidence="15" type="ORF">H4R18_005152</name>
</gene>
<evidence type="ECO:0000256" key="2">
    <source>
        <dbReference type="ARBA" id="ARBA00008422"/>
    </source>
</evidence>
<keyword evidence="7" id="KW-0378">Hydrolase</keyword>
<evidence type="ECO:0000256" key="6">
    <source>
        <dbReference type="ARBA" id="ARBA00022729"/>
    </source>
</evidence>
<keyword evidence="8 14" id="KW-0472">Membrane</keyword>
<dbReference type="EC" id="3.1.3.62" evidence="4"/>
<dbReference type="GO" id="GO:0034417">
    <property type="term" value="F:bisphosphoglycerate 3-phosphatase activity"/>
    <property type="evidence" value="ECO:0007669"/>
    <property type="project" value="UniProtKB-EC"/>
</dbReference>
<keyword evidence="14" id="KW-1133">Transmembrane helix</keyword>
<dbReference type="GO" id="GO:0052745">
    <property type="term" value="F:inositol phosphate phosphatase activity"/>
    <property type="evidence" value="ECO:0007669"/>
    <property type="project" value="TreeGrafter"/>
</dbReference>
<dbReference type="InterPro" id="IPR000560">
    <property type="entry name" value="His_Pase_clade-2"/>
</dbReference>
<keyword evidence="6" id="KW-0732">Signal</keyword>